<keyword evidence="3" id="KW-1185">Reference proteome</keyword>
<feature type="compositionally biased region" description="Basic and acidic residues" evidence="1">
    <location>
        <begin position="589"/>
        <end position="598"/>
    </location>
</feature>
<dbReference type="Pfam" id="PF13289">
    <property type="entry name" value="SIR2_2"/>
    <property type="match status" value="1"/>
</dbReference>
<dbReference type="Proteomes" id="UP001595956">
    <property type="component" value="Unassembled WGS sequence"/>
</dbReference>
<dbReference type="Gene3D" id="3.40.50.1220">
    <property type="entry name" value="TPP-binding domain"/>
    <property type="match status" value="1"/>
</dbReference>
<feature type="region of interest" description="Disordered" evidence="1">
    <location>
        <begin position="1"/>
        <end position="22"/>
    </location>
</feature>
<dbReference type="RefSeq" id="WP_345170588.1">
    <property type="nucleotide sequence ID" value="NZ_BAABFQ010000001.1"/>
</dbReference>
<dbReference type="EMBL" id="JBHSMD010000005">
    <property type="protein sequence ID" value="MFC5494610.1"/>
    <property type="molecule type" value="Genomic_DNA"/>
</dbReference>
<sequence length="674" mass="73349">METATGGETALEPVNSLGSSSGAVRTCSVDEFTTIWALQRSKFAWLLGAGTSASAGVPLATSIRDRLLFDRYAVEQQLVRQTMDDTDPAWVQRVHTYFDGKNGMPRLGSDGDYSAAFERCLPDESARKALLRELIEHVRPGFGQRIFGGLVMAGACDLVITTNFDRLIEQGINEAGRAGTAEDVPLPRELNVAGLDSTARATTAIQERQWPLVLKLHGDFREKRLKNTTDELQREDATLRQFVADVSRQFGIAISGYSGRDTCVMEMLEATVDIPGAWPYGVWWFTRPGEQVSQLVRSLLARAADNGVAATVVVADSFDDTMAALARQVHVEDTLRQYLDRLHPKPRRTPAALPAHSRQWPVLRFNALPVLEASVEVTRVEIPAGWTRSEVRRALHPRNQWPVVVNGPGEMLCLGDPHLAVALLADAANQKSLPAPGPATTAHLNLLADDTPFHQQTLLRQVVAHLITQRLPVRMQTSKDGTPELIITPPADGEPAAFGTARAQLADAYAGQLYGSLPKNYGLTATGLNRRWAEEVRLSFDIRAGRSWLLFTPYTWIAEPARDLHAGPQGATANGAAAGVGTGRGAGRRGSELGRTGDDGFEVDPANPWRAEVWAKRRFNEKWAAIIGVWSGLLAPDDATVLTSLPQADSGGRPSVRPGLRIVLGRTNAYSRPA</sequence>
<organism evidence="2 3">
    <name type="scientific">Nocardioides caricicola</name>
    <dbReference type="NCBI Taxonomy" id="634770"/>
    <lineage>
        <taxon>Bacteria</taxon>
        <taxon>Bacillati</taxon>
        <taxon>Actinomycetota</taxon>
        <taxon>Actinomycetes</taxon>
        <taxon>Propionibacteriales</taxon>
        <taxon>Nocardioidaceae</taxon>
        <taxon>Nocardioides</taxon>
    </lineage>
</organism>
<name>A0ABW0N2H6_9ACTN</name>
<evidence type="ECO:0000256" key="1">
    <source>
        <dbReference type="SAM" id="MobiDB-lite"/>
    </source>
</evidence>
<feature type="region of interest" description="Disordered" evidence="1">
    <location>
        <begin position="575"/>
        <end position="601"/>
    </location>
</feature>
<proteinExistence type="predicted"/>
<evidence type="ECO:0000313" key="3">
    <source>
        <dbReference type="Proteomes" id="UP001595956"/>
    </source>
</evidence>
<accession>A0ABW0N2H6</accession>
<evidence type="ECO:0000313" key="2">
    <source>
        <dbReference type="EMBL" id="MFC5494610.1"/>
    </source>
</evidence>
<reference evidence="3" key="1">
    <citation type="journal article" date="2019" name="Int. J. Syst. Evol. Microbiol.">
        <title>The Global Catalogue of Microorganisms (GCM) 10K type strain sequencing project: providing services to taxonomists for standard genome sequencing and annotation.</title>
        <authorList>
            <consortium name="The Broad Institute Genomics Platform"/>
            <consortium name="The Broad Institute Genome Sequencing Center for Infectious Disease"/>
            <person name="Wu L."/>
            <person name="Ma J."/>
        </authorList>
    </citation>
    <scope>NUCLEOTIDE SEQUENCE [LARGE SCALE GENOMIC DNA]</scope>
    <source>
        <strain evidence="3">KACC 13778</strain>
    </source>
</reference>
<gene>
    <name evidence="2" type="ORF">ACFPKY_15955</name>
</gene>
<comment type="caution">
    <text evidence="2">The sequence shown here is derived from an EMBL/GenBank/DDBJ whole genome shotgun (WGS) entry which is preliminary data.</text>
</comment>
<protein>
    <submittedName>
        <fullName evidence="2">SIR2 family protein</fullName>
    </submittedName>
</protein>